<proteinExistence type="inferred from homology"/>
<evidence type="ECO:0000256" key="5">
    <source>
        <dbReference type="RuleBase" id="RU362121"/>
    </source>
</evidence>
<keyword evidence="1 5" id="KW-0349">Heme</keyword>
<reference evidence="7" key="1">
    <citation type="submission" date="2021-09" db="EMBL/GenBank/DDBJ databases">
        <authorList>
            <person name="Martin H S."/>
        </authorList>
    </citation>
    <scope>NUCLEOTIDE SEQUENCE</scope>
</reference>
<dbReference type="Gene3D" id="3.10.120.10">
    <property type="entry name" value="Cytochrome b5-like heme/steroid binding domain"/>
    <property type="match status" value="1"/>
</dbReference>
<evidence type="ECO:0000256" key="2">
    <source>
        <dbReference type="ARBA" id="ARBA00022723"/>
    </source>
</evidence>
<dbReference type="InterPro" id="IPR050668">
    <property type="entry name" value="Cytochrome_b5"/>
</dbReference>
<evidence type="ECO:0000313" key="8">
    <source>
        <dbReference type="Proteomes" id="UP000789524"/>
    </source>
</evidence>
<evidence type="ECO:0000256" key="3">
    <source>
        <dbReference type="ARBA" id="ARBA00023004"/>
    </source>
</evidence>
<dbReference type="GO" id="GO:0046872">
    <property type="term" value="F:metal ion binding"/>
    <property type="evidence" value="ECO:0007669"/>
    <property type="project" value="UniProtKB-UniRule"/>
</dbReference>
<name>A0A8J2QX43_9NEOP</name>
<dbReference type="Pfam" id="PF00173">
    <property type="entry name" value="Cyt-b5"/>
    <property type="match status" value="1"/>
</dbReference>
<dbReference type="PRINTS" id="PR00363">
    <property type="entry name" value="CYTOCHROMEB5"/>
</dbReference>
<dbReference type="SUPFAM" id="SSF55856">
    <property type="entry name" value="Cytochrome b5-like heme/steroid binding domain"/>
    <property type="match status" value="1"/>
</dbReference>
<dbReference type="SMART" id="SM01117">
    <property type="entry name" value="Cyt-b5"/>
    <property type="match status" value="1"/>
</dbReference>
<sequence length="120" mass="13521">MAEIKKYTFAEVKTRNGRGKNPVWIVYKDSVYDVTSYIPEHPAGDVILEEAGQDATKAFDDSGHSKSTYKMLEQYKIGEIVDAERKYDANGKKIKRVIEAKPEESNRKSCMNIITCGLLG</sequence>
<feature type="domain" description="Cytochrome b5 heme-binding" evidence="6">
    <location>
        <begin position="4"/>
        <end position="81"/>
    </location>
</feature>
<dbReference type="OrthoDB" id="260091at2759"/>
<evidence type="ECO:0000313" key="7">
    <source>
        <dbReference type="EMBL" id="CAG9571977.1"/>
    </source>
</evidence>
<dbReference type="GO" id="GO:0016020">
    <property type="term" value="C:membrane"/>
    <property type="evidence" value="ECO:0007669"/>
    <property type="project" value="TreeGrafter"/>
</dbReference>
<comment type="similarity">
    <text evidence="4 5">Belongs to the cytochrome b5 family.</text>
</comment>
<dbReference type="InterPro" id="IPR018506">
    <property type="entry name" value="Cyt_B5_heme-BS"/>
</dbReference>
<dbReference type="PROSITE" id="PS50255">
    <property type="entry name" value="CYTOCHROME_B5_2"/>
    <property type="match status" value="1"/>
</dbReference>
<keyword evidence="3 5" id="KW-0408">Iron</keyword>
<evidence type="ECO:0000259" key="6">
    <source>
        <dbReference type="PROSITE" id="PS50255"/>
    </source>
</evidence>
<accession>A0A8J2QX43</accession>
<keyword evidence="8" id="KW-1185">Reference proteome</keyword>
<dbReference type="Proteomes" id="UP000789524">
    <property type="component" value="Unassembled WGS sequence"/>
</dbReference>
<protein>
    <submittedName>
        <fullName evidence="7">(African queen) hypothetical protein</fullName>
    </submittedName>
</protein>
<dbReference type="PROSITE" id="PS00191">
    <property type="entry name" value="CYTOCHROME_B5_1"/>
    <property type="match status" value="1"/>
</dbReference>
<evidence type="ECO:0000256" key="1">
    <source>
        <dbReference type="ARBA" id="ARBA00022617"/>
    </source>
</evidence>
<dbReference type="FunFam" id="3.10.120.10:FF:000007">
    <property type="entry name" value="Sulfite oxidase, mitochondrial"/>
    <property type="match status" value="1"/>
</dbReference>
<dbReference type="InterPro" id="IPR001199">
    <property type="entry name" value="Cyt_B5-like_heme/steroid-bd"/>
</dbReference>
<dbReference type="GO" id="GO:0020037">
    <property type="term" value="F:heme binding"/>
    <property type="evidence" value="ECO:0007669"/>
    <property type="project" value="UniProtKB-UniRule"/>
</dbReference>
<dbReference type="PANTHER" id="PTHR19359">
    <property type="entry name" value="CYTOCHROME B5"/>
    <property type="match status" value="1"/>
</dbReference>
<dbReference type="InterPro" id="IPR036400">
    <property type="entry name" value="Cyt_B5-like_heme/steroid_sf"/>
</dbReference>
<evidence type="ECO:0000256" key="4">
    <source>
        <dbReference type="ARBA" id="ARBA00038168"/>
    </source>
</evidence>
<dbReference type="AlphaFoldDB" id="A0A8J2QX43"/>
<keyword evidence="2 5" id="KW-0479">Metal-binding</keyword>
<comment type="caution">
    <text evidence="7">The sequence shown here is derived from an EMBL/GenBank/DDBJ whole genome shotgun (WGS) entry which is preliminary data.</text>
</comment>
<gene>
    <name evidence="7" type="ORF">DCHRY22_LOCUS10037</name>
</gene>
<organism evidence="7 8">
    <name type="scientific">Danaus chrysippus</name>
    <name type="common">African queen</name>
    <dbReference type="NCBI Taxonomy" id="151541"/>
    <lineage>
        <taxon>Eukaryota</taxon>
        <taxon>Metazoa</taxon>
        <taxon>Ecdysozoa</taxon>
        <taxon>Arthropoda</taxon>
        <taxon>Hexapoda</taxon>
        <taxon>Insecta</taxon>
        <taxon>Pterygota</taxon>
        <taxon>Neoptera</taxon>
        <taxon>Endopterygota</taxon>
        <taxon>Lepidoptera</taxon>
        <taxon>Glossata</taxon>
        <taxon>Ditrysia</taxon>
        <taxon>Papilionoidea</taxon>
        <taxon>Nymphalidae</taxon>
        <taxon>Danainae</taxon>
        <taxon>Danaini</taxon>
        <taxon>Danaina</taxon>
        <taxon>Danaus</taxon>
        <taxon>Anosia</taxon>
    </lineage>
</organism>
<dbReference type="EMBL" id="CAKASE010000067">
    <property type="protein sequence ID" value="CAG9571977.1"/>
    <property type="molecule type" value="Genomic_DNA"/>
</dbReference>